<evidence type="ECO:0000256" key="1">
    <source>
        <dbReference type="SAM" id="SignalP"/>
    </source>
</evidence>
<accession>A0A1I8PJG2</accession>
<keyword evidence="1" id="KW-0732">Signal</keyword>
<proteinExistence type="predicted"/>
<sequence length="107" mass="11946">MKIFPGIEILVLFLMLAAVIQVKATPVQKSLSIDTIREKRQIDLRISAEHDDDVDETELALEAIANLYRSPDGKTQIDGTAKVMHRSNSLQNGPGTDWRLGVQIQFT</sequence>
<feature type="signal peptide" evidence="1">
    <location>
        <begin position="1"/>
        <end position="24"/>
    </location>
</feature>
<feature type="chain" id="PRO_5009326873" description="Attacin C-terminal domain-containing protein" evidence="1">
    <location>
        <begin position="25"/>
        <end position="107"/>
    </location>
</feature>
<evidence type="ECO:0008006" key="4">
    <source>
        <dbReference type="Google" id="ProtNLM"/>
    </source>
</evidence>
<dbReference type="VEuPathDB" id="VectorBase:SCAU008611"/>
<protein>
    <recommendedName>
        <fullName evidence="4">Attacin C-terminal domain-containing protein</fullName>
    </recommendedName>
</protein>
<dbReference type="EnsemblMetazoa" id="SCAU008611-RA">
    <property type="protein sequence ID" value="SCAU008611-PA"/>
    <property type="gene ID" value="SCAU008611"/>
</dbReference>
<dbReference type="KEGG" id="scac:106086726"/>
<evidence type="ECO:0000313" key="2">
    <source>
        <dbReference type="EnsemblMetazoa" id="SCAU008611-PA"/>
    </source>
</evidence>
<reference evidence="2" key="1">
    <citation type="submission" date="2020-05" db="UniProtKB">
        <authorList>
            <consortium name="EnsemblMetazoa"/>
        </authorList>
    </citation>
    <scope>IDENTIFICATION</scope>
    <source>
        <strain evidence="2">USDA</strain>
    </source>
</reference>
<dbReference type="OrthoDB" id="7724017at2759"/>
<dbReference type="STRING" id="35570.A0A1I8PJG2"/>
<dbReference type="AlphaFoldDB" id="A0A1I8PJG2"/>
<evidence type="ECO:0000313" key="3">
    <source>
        <dbReference type="Proteomes" id="UP000095300"/>
    </source>
</evidence>
<keyword evidence="3" id="KW-1185">Reference proteome</keyword>
<name>A0A1I8PJG2_STOCA</name>
<gene>
    <name evidence="2" type="primary">106086726</name>
</gene>
<organism evidence="2 3">
    <name type="scientific">Stomoxys calcitrans</name>
    <name type="common">Stable fly</name>
    <name type="synonym">Conops calcitrans</name>
    <dbReference type="NCBI Taxonomy" id="35570"/>
    <lineage>
        <taxon>Eukaryota</taxon>
        <taxon>Metazoa</taxon>
        <taxon>Ecdysozoa</taxon>
        <taxon>Arthropoda</taxon>
        <taxon>Hexapoda</taxon>
        <taxon>Insecta</taxon>
        <taxon>Pterygota</taxon>
        <taxon>Neoptera</taxon>
        <taxon>Endopterygota</taxon>
        <taxon>Diptera</taxon>
        <taxon>Brachycera</taxon>
        <taxon>Muscomorpha</taxon>
        <taxon>Muscoidea</taxon>
        <taxon>Muscidae</taxon>
        <taxon>Stomoxys</taxon>
    </lineage>
</organism>
<dbReference type="Proteomes" id="UP000095300">
    <property type="component" value="Unassembled WGS sequence"/>
</dbReference>